<reference evidence="8 9" key="1">
    <citation type="submission" date="2021-09" db="EMBL/GenBank/DDBJ databases">
        <title>Genomic insights and catalytic innovation underlie evolution of tropane alkaloids biosynthesis.</title>
        <authorList>
            <person name="Wang Y.-J."/>
            <person name="Tian T."/>
            <person name="Huang J.-P."/>
            <person name="Huang S.-X."/>
        </authorList>
    </citation>
    <scope>NUCLEOTIDE SEQUENCE [LARGE SCALE GENOMIC DNA]</scope>
    <source>
        <strain evidence="8">KIB-2018</strain>
        <tissue evidence="8">Leaf</tissue>
    </source>
</reference>
<comment type="similarity">
    <text evidence="3">Belongs to the misato family.</text>
</comment>
<dbReference type="CDD" id="cd06060">
    <property type="entry name" value="misato"/>
    <property type="match status" value="1"/>
</dbReference>
<dbReference type="EMBL" id="JAIWQS010000008">
    <property type="protein sequence ID" value="KAJ8899562.1"/>
    <property type="molecule type" value="Genomic_DNA"/>
</dbReference>
<comment type="caution">
    <text evidence="8">The sequence shown here is derived from an EMBL/GenBank/DDBJ whole genome shotgun (WGS) entry which is preliminary data.</text>
</comment>
<dbReference type="Proteomes" id="UP001159364">
    <property type="component" value="Linkage Group LG08"/>
</dbReference>
<dbReference type="GO" id="GO:0005856">
    <property type="term" value="C:cytoskeleton"/>
    <property type="evidence" value="ECO:0007669"/>
    <property type="project" value="UniProtKB-SubCell"/>
</dbReference>
<sequence length="563" mass="62174">MRELVTLQVGSFANFIGSHFWNFQDELLGLASDPDSDPVFKTHQQYLNMDVLYRSGETLQGNLTYTPRLISIDYQGSLGSMSSRGTLYNEDSSSVPEVPTWTGCISTQVAEPCKKNLFLQSLSEEEQNDKEKEIRDEDIVENLENSVKYWTDFSKVHYHPQSIYELSGLFVDTAEFDNYGAGRDIFSKSLLREEISDRLRFFVEECDHIQGFQFIVDDSGSLSALAGDFLESIADEYTNTPVLLYNARGPGPYSNLKSRNQIISRNIHDAISFSRLSSFCKLIAPIGLPSLSKSKVCTFLCIEDEKPYHCSAVYAAGLHSICLPFRMEPLGPTSNSGYVSGAMDVNGLIQTLAGIGRQNKVAILDIAMPAPIMSGEQVEQFLLRSLQPLISETADDVEDSQAVESMTVHGAFGSGGEHASVSEVMNTVNAAYEHSLTRPLFCHLSTARCPLPIPLPFPSIFSSRVGKQGELLSSPIPSSQSRGSLDVHSIPMAARLRSSSAILPYLENRLVYLRRCGIENCALGTKLVRSWGFGTDELEDMEQTLSEMVATLNPGYQNSSDSD</sequence>
<dbReference type="Gene3D" id="3.40.50.1440">
    <property type="entry name" value="Tubulin/FtsZ, GTPase domain"/>
    <property type="match status" value="1"/>
</dbReference>
<comment type="subcellular location">
    <subcellularLocation>
        <location evidence="2">Cytoplasm</location>
        <location evidence="2">Cytoskeleton</location>
    </subcellularLocation>
    <subcellularLocation>
        <location evidence="1">Mitochondrion</location>
    </subcellularLocation>
</comment>
<dbReference type="InterPro" id="IPR019605">
    <property type="entry name" value="Misato_II_tubulin-like"/>
</dbReference>
<dbReference type="InterPro" id="IPR049942">
    <property type="entry name" value="DML1/Misato"/>
</dbReference>
<evidence type="ECO:0000313" key="9">
    <source>
        <dbReference type="Proteomes" id="UP001159364"/>
    </source>
</evidence>
<evidence type="ECO:0000259" key="6">
    <source>
        <dbReference type="Pfam" id="PF10644"/>
    </source>
</evidence>
<proteinExistence type="inferred from homology"/>
<gene>
    <name evidence="8" type="ORF">K2173_018536</name>
</gene>
<dbReference type="PANTHER" id="PTHR13391:SF0">
    <property type="entry name" value="PROTEIN MISATO HOMOLOG 1"/>
    <property type="match status" value="1"/>
</dbReference>
<evidence type="ECO:0000256" key="4">
    <source>
        <dbReference type="ARBA" id="ARBA00023128"/>
    </source>
</evidence>
<dbReference type="InterPro" id="IPR036525">
    <property type="entry name" value="Tubulin/FtsZ_GTPase_sf"/>
</dbReference>
<dbReference type="GO" id="GO:0005739">
    <property type="term" value="C:mitochondrion"/>
    <property type="evidence" value="ECO:0007669"/>
    <property type="project" value="UniProtKB-SubCell"/>
</dbReference>
<dbReference type="SUPFAM" id="SSF52490">
    <property type="entry name" value="Tubulin nucleotide-binding domain-like"/>
    <property type="match status" value="1"/>
</dbReference>
<dbReference type="InterPro" id="IPR029209">
    <property type="entry name" value="DML1/Misato_tubulin"/>
</dbReference>
<dbReference type="Pfam" id="PF10644">
    <property type="entry name" value="Misat_Tub_SegII"/>
    <property type="match status" value="1"/>
</dbReference>
<feature type="domain" description="Misato Segment II tubulin-like" evidence="6">
    <location>
        <begin position="2"/>
        <end position="123"/>
    </location>
</feature>
<dbReference type="Pfam" id="PF14881">
    <property type="entry name" value="Tubulin_3"/>
    <property type="match status" value="1"/>
</dbReference>
<organism evidence="8 9">
    <name type="scientific">Erythroxylum novogranatense</name>
    <dbReference type="NCBI Taxonomy" id="1862640"/>
    <lineage>
        <taxon>Eukaryota</taxon>
        <taxon>Viridiplantae</taxon>
        <taxon>Streptophyta</taxon>
        <taxon>Embryophyta</taxon>
        <taxon>Tracheophyta</taxon>
        <taxon>Spermatophyta</taxon>
        <taxon>Magnoliopsida</taxon>
        <taxon>eudicotyledons</taxon>
        <taxon>Gunneridae</taxon>
        <taxon>Pentapetalae</taxon>
        <taxon>rosids</taxon>
        <taxon>fabids</taxon>
        <taxon>Malpighiales</taxon>
        <taxon>Erythroxylaceae</taxon>
        <taxon>Erythroxylum</taxon>
    </lineage>
</organism>
<dbReference type="PROSITE" id="PS00228">
    <property type="entry name" value="TUBULIN_B_AUTOREG"/>
    <property type="match status" value="1"/>
</dbReference>
<keyword evidence="5" id="KW-0206">Cytoskeleton</keyword>
<dbReference type="AlphaFoldDB" id="A0AAV8UE55"/>
<evidence type="ECO:0000256" key="5">
    <source>
        <dbReference type="ARBA" id="ARBA00023212"/>
    </source>
</evidence>
<accession>A0AAV8UE55</accession>
<evidence type="ECO:0000256" key="3">
    <source>
        <dbReference type="ARBA" id="ARBA00008507"/>
    </source>
</evidence>
<dbReference type="GO" id="GO:0007005">
    <property type="term" value="P:mitochondrion organization"/>
    <property type="evidence" value="ECO:0007669"/>
    <property type="project" value="InterPro"/>
</dbReference>
<evidence type="ECO:0000313" key="8">
    <source>
        <dbReference type="EMBL" id="KAJ8899562.1"/>
    </source>
</evidence>
<dbReference type="PANTHER" id="PTHR13391">
    <property type="entry name" value="MITOCHONDRIAL DISTRIBUTION REGULATOR MISATO"/>
    <property type="match status" value="1"/>
</dbReference>
<name>A0AAV8UE55_9ROSI</name>
<keyword evidence="5" id="KW-0963">Cytoplasm</keyword>
<evidence type="ECO:0000256" key="2">
    <source>
        <dbReference type="ARBA" id="ARBA00004245"/>
    </source>
</evidence>
<evidence type="ECO:0008006" key="10">
    <source>
        <dbReference type="Google" id="ProtNLM"/>
    </source>
</evidence>
<dbReference type="InterPro" id="IPR013838">
    <property type="entry name" value="Beta-tubulin_BS"/>
</dbReference>
<evidence type="ECO:0000259" key="7">
    <source>
        <dbReference type="Pfam" id="PF14881"/>
    </source>
</evidence>
<evidence type="ECO:0000256" key="1">
    <source>
        <dbReference type="ARBA" id="ARBA00004173"/>
    </source>
</evidence>
<feature type="domain" description="DML1/Misato tubulin" evidence="7">
    <location>
        <begin position="145"/>
        <end position="326"/>
    </location>
</feature>
<keyword evidence="4" id="KW-0496">Mitochondrion</keyword>
<protein>
    <recommendedName>
        <fullName evidence="10">Protein misato homolog 1</fullName>
    </recommendedName>
</protein>
<keyword evidence="9" id="KW-1185">Reference proteome</keyword>